<evidence type="ECO:0000313" key="2">
    <source>
        <dbReference type="EMBL" id="OTA42150.1"/>
    </source>
</evidence>
<organism evidence="2 3">
    <name type="scientific">Symbiobacterium thermophilum</name>
    <dbReference type="NCBI Taxonomy" id="2734"/>
    <lineage>
        <taxon>Bacteria</taxon>
        <taxon>Bacillati</taxon>
        <taxon>Bacillota</taxon>
        <taxon>Clostridia</taxon>
        <taxon>Eubacteriales</taxon>
        <taxon>Symbiobacteriaceae</taxon>
        <taxon>Symbiobacterium</taxon>
    </lineage>
</organism>
<dbReference type="OMA" id="NGGNRDY"/>
<dbReference type="AlphaFoldDB" id="A0A1Y2T6S2"/>
<dbReference type="PANTHER" id="PTHR46401:SF2">
    <property type="entry name" value="GLYCOSYLTRANSFERASE WBBK-RELATED"/>
    <property type="match status" value="1"/>
</dbReference>
<sequence>MKITIPAFNLELGGGTRTLVRVAEGLAAYGHDVAFLIPERGGIQWKVTVPVISVPWIVPDAFPKSDIILTNFWSTVPPAWESGAGQVVRFSLGYEPLWVKDPRAKETYLLPIPTLAISQWLASRIEAVAGRRPQVIHLGIEQETFVPPPPDAPPRSGILYIWRDKTLGYGFKGTDDFVQALGPVMQRYPRLPLTIVTPVACRVHLPYPHRVVVAPTDAELAELYQQAAVFVSTSWFEGFSMPPLEAMSCGAAVVATNCGGIGEYARHQVNCLLVPPRTPMALAQAILTVLGDPALRQRLGAAGVATARDWSWQRTWKEMHEALTAIHEASRGT</sequence>
<proteinExistence type="predicted"/>
<dbReference type="Pfam" id="PF13692">
    <property type="entry name" value="Glyco_trans_1_4"/>
    <property type="match status" value="1"/>
</dbReference>
<dbReference type="GO" id="GO:0009103">
    <property type="term" value="P:lipopolysaccharide biosynthetic process"/>
    <property type="evidence" value="ECO:0007669"/>
    <property type="project" value="TreeGrafter"/>
</dbReference>
<evidence type="ECO:0000313" key="3">
    <source>
        <dbReference type="Proteomes" id="UP000194267"/>
    </source>
</evidence>
<comment type="caution">
    <text evidence="2">The sequence shown here is derived from an EMBL/GenBank/DDBJ whole genome shotgun (WGS) entry which is preliminary data.</text>
</comment>
<dbReference type="EMBL" id="LWLV01000059">
    <property type="protein sequence ID" value="OTA42150.1"/>
    <property type="molecule type" value="Genomic_DNA"/>
</dbReference>
<reference evidence="3" key="1">
    <citation type="submission" date="2016-04" db="EMBL/GenBank/DDBJ databases">
        <authorList>
            <person name="Antunes L.P."/>
            <person name="Martins L.F."/>
            <person name="Pereira R.V."/>
            <person name="Thomas A.M."/>
            <person name="Barbosa D."/>
            <person name="Nascimento L."/>
            <person name="Silva G.M."/>
            <person name="Condomitti G.W."/>
            <person name="Digiampietri L.A."/>
            <person name="Lombardi K.C."/>
            <person name="Ramos P.L."/>
            <person name="Quaggio R.B."/>
            <person name="Oliveira J.C."/>
            <person name="Pascon R.C."/>
            <person name="Cruz J.B."/>
            <person name="Silva A.M."/>
            <person name="Setubal J.C."/>
        </authorList>
    </citation>
    <scope>NUCLEOTIDE SEQUENCE [LARGE SCALE GENOMIC DNA]</scope>
</reference>
<protein>
    <submittedName>
        <fullName evidence="2">Uncharacterized protein</fullName>
    </submittedName>
</protein>
<dbReference type="Gene3D" id="3.40.50.11090">
    <property type="match status" value="1"/>
</dbReference>
<dbReference type="Proteomes" id="UP000194267">
    <property type="component" value="Unassembled WGS sequence"/>
</dbReference>
<gene>
    <name evidence="2" type="ORF">A6D92_01220</name>
</gene>
<keyword evidence="1" id="KW-0808">Transferase</keyword>
<name>A0A1Y2T6S2_SYMTR</name>
<dbReference type="CDD" id="cd03801">
    <property type="entry name" value="GT4_PimA-like"/>
    <property type="match status" value="1"/>
</dbReference>
<accession>A0A1Y2T6S2</accession>
<evidence type="ECO:0000256" key="1">
    <source>
        <dbReference type="ARBA" id="ARBA00022679"/>
    </source>
</evidence>
<dbReference type="SUPFAM" id="SSF53756">
    <property type="entry name" value="UDP-Glycosyltransferase/glycogen phosphorylase"/>
    <property type="match status" value="1"/>
</dbReference>
<dbReference type="PANTHER" id="PTHR46401">
    <property type="entry name" value="GLYCOSYLTRANSFERASE WBBK-RELATED"/>
    <property type="match status" value="1"/>
</dbReference>
<dbReference type="Gene3D" id="3.40.50.2000">
    <property type="entry name" value="Glycogen Phosphorylase B"/>
    <property type="match status" value="1"/>
</dbReference>
<dbReference type="GO" id="GO:0016757">
    <property type="term" value="F:glycosyltransferase activity"/>
    <property type="evidence" value="ECO:0007669"/>
    <property type="project" value="TreeGrafter"/>
</dbReference>